<name>A0A3D8P319_9THEO</name>
<feature type="coiled-coil region" evidence="1">
    <location>
        <begin position="58"/>
        <end position="85"/>
    </location>
</feature>
<organism evidence="3 4">
    <name type="scientific">Ammonifex thiophilus</name>
    <dbReference type="NCBI Taxonomy" id="444093"/>
    <lineage>
        <taxon>Bacteria</taxon>
        <taxon>Bacillati</taxon>
        <taxon>Bacillota</taxon>
        <taxon>Clostridia</taxon>
        <taxon>Thermoanaerobacterales</taxon>
        <taxon>Thermoanaerobacteraceae</taxon>
        <taxon>Ammonifex</taxon>
    </lineage>
</organism>
<evidence type="ECO:0000313" key="4">
    <source>
        <dbReference type="Proteomes" id="UP000256329"/>
    </source>
</evidence>
<evidence type="ECO:0000256" key="1">
    <source>
        <dbReference type="SAM" id="Coils"/>
    </source>
</evidence>
<dbReference type="SUPFAM" id="SSF101262">
    <property type="entry name" value="Methenyltetrahydrofolate cyclohydrolase-like"/>
    <property type="match status" value="1"/>
</dbReference>
<keyword evidence="4" id="KW-1185">Reference proteome</keyword>
<evidence type="ECO:0000259" key="2">
    <source>
        <dbReference type="Pfam" id="PF04961"/>
    </source>
</evidence>
<dbReference type="EMBL" id="QSLN01000007">
    <property type="protein sequence ID" value="RDV82986.1"/>
    <property type="molecule type" value="Genomic_DNA"/>
</dbReference>
<feature type="domain" description="Cyclodeaminase/cyclohydrolase" evidence="2">
    <location>
        <begin position="9"/>
        <end position="188"/>
    </location>
</feature>
<keyword evidence="1" id="KW-0175">Coiled coil</keyword>
<gene>
    <name evidence="3" type="ORF">DXX99_06200</name>
</gene>
<dbReference type="Proteomes" id="UP000256329">
    <property type="component" value="Unassembled WGS sequence"/>
</dbReference>
<evidence type="ECO:0000313" key="3">
    <source>
        <dbReference type="EMBL" id="RDV82986.1"/>
    </source>
</evidence>
<dbReference type="Gene3D" id="1.20.120.680">
    <property type="entry name" value="Formiminotetrahydrofolate cyclodeaminase monomer, up-and-down helical bundle"/>
    <property type="match status" value="1"/>
</dbReference>
<reference evidence="3 4" key="1">
    <citation type="submission" date="2018-08" db="EMBL/GenBank/DDBJ databases">
        <title>Form III RuBisCO-mediated autotrophy in Thermodesulfobium bacteria.</title>
        <authorList>
            <person name="Toshchakov S.V."/>
            <person name="Kublanov I.V."/>
            <person name="Frolov E."/>
            <person name="Bonch-Osmolovskaya E.A."/>
            <person name="Tourova T.P."/>
            <person name="Chernych N.A."/>
            <person name="Lebedinsky A.V."/>
        </authorList>
    </citation>
    <scope>NUCLEOTIDE SEQUENCE [LARGE SCALE GENOMIC DNA]</scope>
    <source>
        <strain evidence="3 4">SR</strain>
    </source>
</reference>
<dbReference type="InterPro" id="IPR036178">
    <property type="entry name" value="Formintransfe-cycloase-like_sf"/>
</dbReference>
<dbReference type="AlphaFoldDB" id="A0A3D8P319"/>
<dbReference type="OrthoDB" id="7959174at2"/>
<dbReference type="GO" id="GO:0003824">
    <property type="term" value="F:catalytic activity"/>
    <property type="evidence" value="ECO:0007669"/>
    <property type="project" value="InterPro"/>
</dbReference>
<comment type="caution">
    <text evidence="3">The sequence shown here is derived from an EMBL/GenBank/DDBJ whole genome shotgun (WGS) entry which is preliminary data.</text>
</comment>
<dbReference type="Pfam" id="PF04961">
    <property type="entry name" value="FTCD_C"/>
    <property type="match status" value="1"/>
</dbReference>
<protein>
    <submittedName>
        <fullName evidence="3">Formimidoyltetrahydrofolate cyclodeaminase</fullName>
    </submittedName>
</protein>
<sequence>MSVGVFGWSLGQFLKEAASSSPTPGGGSVAALTGALAASMAAMVANLTLGKEKFREVAPDMERVRREAEETLEAMEKLMEADMEAFNTYMQALRLPKSTPEEKSFRQQKMQEALRRATEVPLEIAERCFKVLELALEVARKGNEMAVSDAGVAGHLAWAALQAALLNVDINLPYLRDEELAAQFRAQKEDLLEKGRKVWERVFTAVQEKMIK</sequence>
<accession>A0A3D8P319</accession>
<dbReference type="InterPro" id="IPR007044">
    <property type="entry name" value="Cyclodeamin/CycHdrlase"/>
</dbReference>
<proteinExistence type="predicted"/>